<proteinExistence type="predicted"/>
<dbReference type="Proteomes" id="UP001177140">
    <property type="component" value="Unassembled WGS sequence"/>
</dbReference>
<feature type="compositionally biased region" description="Basic and acidic residues" evidence="1">
    <location>
        <begin position="158"/>
        <end position="167"/>
    </location>
</feature>
<dbReference type="Pfam" id="PF11926">
    <property type="entry name" value="DUF3444"/>
    <property type="match status" value="2"/>
</dbReference>
<dbReference type="Gene3D" id="1.10.287.110">
    <property type="entry name" value="DnaJ domain"/>
    <property type="match status" value="1"/>
</dbReference>
<keyword evidence="4" id="KW-1185">Reference proteome</keyword>
<evidence type="ECO:0000313" key="4">
    <source>
        <dbReference type="Proteomes" id="UP001177140"/>
    </source>
</evidence>
<feature type="compositionally biased region" description="Polar residues" evidence="1">
    <location>
        <begin position="144"/>
        <end position="155"/>
    </location>
</feature>
<dbReference type="PANTHER" id="PTHR47374:SF2">
    <property type="entry name" value="OS01G0927400 PROTEIN"/>
    <property type="match status" value="1"/>
</dbReference>
<feature type="region of interest" description="Disordered" evidence="1">
    <location>
        <begin position="963"/>
        <end position="1041"/>
    </location>
</feature>
<comment type="caution">
    <text evidence="3">The sequence shown here is derived from an EMBL/GenBank/DDBJ whole genome shotgun (WGS) entry which is preliminary data.</text>
</comment>
<organism evidence="3 4">
    <name type="scientific">Papaver nudicaule</name>
    <name type="common">Iceland poppy</name>
    <dbReference type="NCBI Taxonomy" id="74823"/>
    <lineage>
        <taxon>Eukaryota</taxon>
        <taxon>Viridiplantae</taxon>
        <taxon>Streptophyta</taxon>
        <taxon>Embryophyta</taxon>
        <taxon>Tracheophyta</taxon>
        <taxon>Spermatophyta</taxon>
        <taxon>Magnoliopsida</taxon>
        <taxon>Ranunculales</taxon>
        <taxon>Papaveraceae</taxon>
        <taxon>Papaveroideae</taxon>
        <taxon>Papaver</taxon>
    </lineage>
</organism>
<evidence type="ECO:0000313" key="3">
    <source>
        <dbReference type="EMBL" id="MCL7022657.1"/>
    </source>
</evidence>
<evidence type="ECO:0000259" key="2">
    <source>
        <dbReference type="PROSITE" id="PS50076"/>
    </source>
</evidence>
<dbReference type="InterPro" id="IPR036869">
    <property type="entry name" value="J_dom_sf"/>
</dbReference>
<gene>
    <name evidence="3" type="ORF">MKW94_001645</name>
</gene>
<feature type="domain" description="J" evidence="2">
    <location>
        <begin position="64"/>
        <end position="130"/>
    </location>
</feature>
<dbReference type="InterPro" id="IPR001623">
    <property type="entry name" value="DnaJ_domain"/>
</dbReference>
<feature type="region of interest" description="Disordered" evidence="1">
    <location>
        <begin position="144"/>
        <end position="172"/>
    </location>
</feature>
<dbReference type="AlphaFoldDB" id="A0AA41RLM2"/>
<dbReference type="PROSITE" id="PS50076">
    <property type="entry name" value="DNAJ_2"/>
    <property type="match status" value="1"/>
</dbReference>
<feature type="compositionally biased region" description="Polar residues" evidence="1">
    <location>
        <begin position="993"/>
        <end position="1010"/>
    </location>
</feature>
<dbReference type="Pfam" id="PF00226">
    <property type="entry name" value="DnaJ"/>
    <property type="match status" value="1"/>
</dbReference>
<accession>A0AA41RLM2</accession>
<sequence>MVGVKIVASVRRSVALILMKNNDYVGARNKLLDAQKLYPGLDYIDELLKVCDIACAAESGSGIEWYSVLKINKTANESDIGLKYTELIRTLEPVKDKFPEIQSALGVIQNAYSVFSDREKHYKFKYKRAANLVPCGSAKQLVRNSGATSRSSSGNKRIVREGSEENNLKCNSPEQPVKRVRSLGGDDCEQCEVIAETRSLNKVIELLCSQEPISDAAINKTRLNEVGGSVGSSSDCPVKAMGHKEPSLQFYDLSNHRKSHVFAVGQFLAFYDQEKKPRLYARIDRIETCYKKETNSTDNTLYVRWLRPAPINPDEKKWHDAGLPVSCGFFKLDKCNIVVGNHPVISHIVSSFQEFRYSNELVELYPREGEVWALYKDWKPFDWCSDPKTRKGCKFHLVEILSDYSEEAGVKVAMLAKVAGYKTIFQRSVFSSQIDARYLFGFSHNIPVRSAGDVRGLFPGLVLDLDPLSIPEDVAVATVAPEFSNDSRNHPNSVSPPITSELNPKIHTVNQCTVDVALSSGDQNVKRLNTTSQIRLVSPTTCEEKKSEAYGTSKDENTCFENFEMDGSSREKAGNLTATNEKEKVAEMIESDSHGVSLGGFMVNGSGCGSISGESGESNLICNLRKQHLKKVRSLGGDDCEAIAETQLLSKPIGKVCSQEVSLDTVKNKTRLNEVEGSLGTSSGSPVKAMAHREASLRFCDLSNRRKSHVFSVGQFLAFYDQEKMPRLYAQIARIGSYYEKQTNSTENILHLRWLRPAPIDPDEKQWHAVGLPVSCGFFKLETDKCSIVVGSRLLFSHLVSPFQDYYYLKEIYQICQRKGEVWALYKEWKPFDWCSDPKTRKGCKFHLVEILSDYSAEVGVKVAILAKVAGYETIFRRSIFSSQISAPYLFRFSHNIPVRSAGDMRGLFSVMVLDLDPFSIPEDVVVDTVAAELSNGSSSHQSAELNPKIFTVNQCAGDVALSSGDHNVKRRKTTPRPRLVSPRTCKEKKSQVDGTSKGENTSTNNSKTDGLSREKVGNLTAKNHGKQVVAEIDSKSDGGKENEVKNICSGLVDRYKPLKISKEAAKLFLNGVTNNENLGRGKRASAPANRKC</sequence>
<dbReference type="EMBL" id="JAJJMA010013550">
    <property type="protein sequence ID" value="MCL7022657.1"/>
    <property type="molecule type" value="Genomic_DNA"/>
</dbReference>
<reference evidence="3" key="1">
    <citation type="submission" date="2022-03" db="EMBL/GenBank/DDBJ databases">
        <title>A functionally conserved STORR gene fusion in Papaver species that diverged 16.8 million years ago.</title>
        <authorList>
            <person name="Catania T."/>
        </authorList>
    </citation>
    <scope>NUCLEOTIDE SEQUENCE</scope>
    <source>
        <strain evidence="3">S-191538</strain>
    </source>
</reference>
<dbReference type="PANTHER" id="PTHR47374">
    <property type="entry name" value="ENDOSOME ANTIGEN-LIKE PROTEIN, PUTATIVE (DUF3444)-RELATED"/>
    <property type="match status" value="1"/>
</dbReference>
<evidence type="ECO:0000256" key="1">
    <source>
        <dbReference type="SAM" id="MobiDB-lite"/>
    </source>
</evidence>
<name>A0AA41RLM2_PAPNU</name>
<dbReference type="SUPFAM" id="SSF46565">
    <property type="entry name" value="Chaperone J-domain"/>
    <property type="match status" value="1"/>
</dbReference>
<protein>
    <recommendedName>
        <fullName evidence="2">J domain-containing protein</fullName>
    </recommendedName>
</protein>
<dbReference type="InterPro" id="IPR024593">
    <property type="entry name" value="DUF3444"/>
</dbReference>